<dbReference type="Pfam" id="PF07690">
    <property type="entry name" value="MFS_1"/>
    <property type="match status" value="1"/>
</dbReference>
<feature type="transmembrane region" description="Helical" evidence="7">
    <location>
        <begin position="51"/>
        <end position="72"/>
    </location>
</feature>
<dbReference type="STRING" id="1492898.SY85_22625"/>
<accession>A0A172U0S1</accession>
<evidence type="ECO:0000256" key="1">
    <source>
        <dbReference type="ARBA" id="ARBA00004651"/>
    </source>
</evidence>
<evidence type="ECO:0000256" key="4">
    <source>
        <dbReference type="ARBA" id="ARBA00022692"/>
    </source>
</evidence>
<feature type="transmembrane region" description="Helical" evidence="7">
    <location>
        <begin position="257"/>
        <end position="278"/>
    </location>
</feature>
<dbReference type="RefSeq" id="WP_066408063.1">
    <property type="nucleotide sequence ID" value="NZ_CP011390.1"/>
</dbReference>
<protein>
    <recommendedName>
        <fullName evidence="8">Major facilitator superfamily (MFS) profile domain-containing protein</fullName>
    </recommendedName>
</protein>
<evidence type="ECO:0000259" key="8">
    <source>
        <dbReference type="PROSITE" id="PS50850"/>
    </source>
</evidence>
<evidence type="ECO:0000313" key="10">
    <source>
        <dbReference type="Proteomes" id="UP000077177"/>
    </source>
</evidence>
<dbReference type="InterPro" id="IPR011701">
    <property type="entry name" value="MFS"/>
</dbReference>
<dbReference type="GO" id="GO:0005886">
    <property type="term" value="C:plasma membrane"/>
    <property type="evidence" value="ECO:0007669"/>
    <property type="project" value="UniProtKB-SubCell"/>
</dbReference>
<evidence type="ECO:0000313" key="9">
    <source>
        <dbReference type="EMBL" id="ANE52856.1"/>
    </source>
</evidence>
<keyword evidence="10" id="KW-1185">Reference proteome</keyword>
<dbReference type="EMBL" id="CP011390">
    <property type="protein sequence ID" value="ANE52856.1"/>
    <property type="molecule type" value="Genomic_DNA"/>
</dbReference>
<dbReference type="KEGG" id="fla:SY85_22625"/>
<dbReference type="InterPro" id="IPR036259">
    <property type="entry name" value="MFS_trans_sf"/>
</dbReference>
<gene>
    <name evidence="9" type="ORF">SY85_22625</name>
</gene>
<dbReference type="Proteomes" id="UP000077177">
    <property type="component" value="Chromosome"/>
</dbReference>
<reference evidence="10" key="1">
    <citation type="submission" date="2015-01" db="EMBL/GenBank/DDBJ databases">
        <title>Flavisolibacter sp./LCS9/ whole genome sequencing.</title>
        <authorList>
            <person name="Kim M.K."/>
            <person name="Srinivasan S."/>
            <person name="Lee J.-J."/>
        </authorList>
    </citation>
    <scope>NUCLEOTIDE SEQUENCE [LARGE SCALE GENOMIC DNA]</scope>
    <source>
        <strain evidence="10">LCS9</strain>
    </source>
</reference>
<feature type="transmembrane region" description="Helical" evidence="7">
    <location>
        <begin position="287"/>
        <end position="307"/>
    </location>
</feature>
<dbReference type="PANTHER" id="PTHR23517:SF2">
    <property type="entry name" value="MULTIDRUG RESISTANCE PROTEIN MDTH"/>
    <property type="match status" value="1"/>
</dbReference>
<feature type="transmembrane region" description="Helical" evidence="7">
    <location>
        <begin position="79"/>
        <end position="99"/>
    </location>
</feature>
<evidence type="ECO:0000256" key="6">
    <source>
        <dbReference type="ARBA" id="ARBA00023136"/>
    </source>
</evidence>
<feature type="transmembrane region" description="Helical" evidence="7">
    <location>
        <begin position="227"/>
        <end position="245"/>
    </location>
</feature>
<feature type="transmembrane region" description="Helical" evidence="7">
    <location>
        <begin position="148"/>
        <end position="166"/>
    </location>
</feature>
<feature type="transmembrane region" description="Helical" evidence="7">
    <location>
        <begin position="377"/>
        <end position="396"/>
    </location>
</feature>
<dbReference type="OrthoDB" id="5379144at2"/>
<feature type="domain" description="Major facilitator superfamily (MFS) profile" evidence="8">
    <location>
        <begin position="1"/>
        <end position="399"/>
    </location>
</feature>
<evidence type="ECO:0000256" key="3">
    <source>
        <dbReference type="ARBA" id="ARBA00022475"/>
    </source>
</evidence>
<keyword evidence="4 7" id="KW-0812">Transmembrane</keyword>
<keyword evidence="6 7" id="KW-0472">Membrane</keyword>
<dbReference type="PANTHER" id="PTHR23517">
    <property type="entry name" value="RESISTANCE PROTEIN MDTM, PUTATIVE-RELATED-RELATED"/>
    <property type="match status" value="1"/>
</dbReference>
<dbReference type="PRINTS" id="PR01035">
    <property type="entry name" value="TCRTETA"/>
</dbReference>
<dbReference type="Gene3D" id="1.20.1250.20">
    <property type="entry name" value="MFS general substrate transporter like domains"/>
    <property type="match status" value="1"/>
</dbReference>
<name>A0A172U0S1_9BACT</name>
<feature type="transmembrane region" description="Helical" evidence="7">
    <location>
        <begin position="172"/>
        <end position="193"/>
    </location>
</feature>
<dbReference type="InterPro" id="IPR001958">
    <property type="entry name" value="Tet-R_TetA/multi-R_MdtG-like"/>
</dbReference>
<keyword evidence="3" id="KW-1003">Cell membrane</keyword>
<comment type="subcellular location">
    <subcellularLocation>
        <location evidence="1">Cell membrane</location>
        <topology evidence="1">Multi-pass membrane protein</topology>
    </subcellularLocation>
</comment>
<dbReference type="SUPFAM" id="SSF103473">
    <property type="entry name" value="MFS general substrate transporter"/>
    <property type="match status" value="1"/>
</dbReference>
<dbReference type="PROSITE" id="PS50850">
    <property type="entry name" value="MFS"/>
    <property type="match status" value="1"/>
</dbReference>
<sequence>MLQASVELYKKAYTGIPRPIWWLSLVMFINRSGTMVIPFLTVYLISNGYTLSQAGTVMSAFGLGAILGSFIGGKLSDRLGFFWVQFFSLLSNGVFFIILSHIHGFWSFAITIFLLASVGESFRPANAAAIAAYSTDSSRTRAYSLNRLAINLGWAIGPAIGGLLAYNFSYTALFWADGLTCIAAALLLYIFLFQFHQETISQKATQKETVIASNSAYKDRVFMKGMFSLLLIGICFFQLFSMLPVYYKEEVHLSENIIGLILASNGVIIVLVEMILVYKLEHRRHPLFYMVVGALLIGLSFLMLAFVPQIALVLVSMLLVTFGEMLLFPFTNSFWVSRTNNFNRGQYAAAYSMTFAIAQVLSPILASKVVAKSDFPILFIGDFILCGFAALGFLWLRKKEA</sequence>
<feature type="transmembrane region" description="Helical" evidence="7">
    <location>
        <begin position="105"/>
        <end position="122"/>
    </location>
</feature>
<dbReference type="InterPro" id="IPR020846">
    <property type="entry name" value="MFS_dom"/>
</dbReference>
<feature type="transmembrane region" description="Helical" evidence="7">
    <location>
        <begin position="347"/>
        <end position="365"/>
    </location>
</feature>
<reference evidence="9 10" key="2">
    <citation type="journal article" date="2016" name="Int. J. Syst. Evol. Microbiol.">
        <title>Flavisolibacter tropicus sp. nov., isolated from tropical soil.</title>
        <authorList>
            <person name="Lee J.J."/>
            <person name="Kang M.S."/>
            <person name="Kim G.S."/>
            <person name="Lee C.S."/>
            <person name="Lim S."/>
            <person name="Lee J."/>
            <person name="Roh S.H."/>
            <person name="Kang H."/>
            <person name="Ha J.M."/>
            <person name="Bae S."/>
            <person name="Jung H.Y."/>
            <person name="Kim M.K."/>
        </authorList>
    </citation>
    <scope>NUCLEOTIDE SEQUENCE [LARGE SCALE GENOMIC DNA]</scope>
    <source>
        <strain evidence="9 10">LCS9</strain>
    </source>
</reference>
<keyword evidence="2" id="KW-0813">Transport</keyword>
<feature type="transmembrane region" description="Helical" evidence="7">
    <location>
        <begin position="313"/>
        <end position="335"/>
    </location>
</feature>
<keyword evidence="5 7" id="KW-1133">Transmembrane helix</keyword>
<dbReference type="InterPro" id="IPR050171">
    <property type="entry name" value="MFS_Transporters"/>
</dbReference>
<organism evidence="9 10">
    <name type="scientific">Flavisolibacter tropicus</name>
    <dbReference type="NCBI Taxonomy" id="1492898"/>
    <lineage>
        <taxon>Bacteria</taxon>
        <taxon>Pseudomonadati</taxon>
        <taxon>Bacteroidota</taxon>
        <taxon>Chitinophagia</taxon>
        <taxon>Chitinophagales</taxon>
        <taxon>Chitinophagaceae</taxon>
        <taxon>Flavisolibacter</taxon>
    </lineage>
</organism>
<evidence type="ECO:0000256" key="2">
    <source>
        <dbReference type="ARBA" id="ARBA00022448"/>
    </source>
</evidence>
<dbReference type="AlphaFoldDB" id="A0A172U0S1"/>
<evidence type="ECO:0000256" key="7">
    <source>
        <dbReference type="SAM" id="Phobius"/>
    </source>
</evidence>
<feature type="transmembrane region" description="Helical" evidence="7">
    <location>
        <begin position="20"/>
        <end position="45"/>
    </location>
</feature>
<dbReference type="GO" id="GO:0022857">
    <property type="term" value="F:transmembrane transporter activity"/>
    <property type="evidence" value="ECO:0007669"/>
    <property type="project" value="InterPro"/>
</dbReference>
<proteinExistence type="predicted"/>
<evidence type="ECO:0000256" key="5">
    <source>
        <dbReference type="ARBA" id="ARBA00022989"/>
    </source>
</evidence>